<evidence type="ECO:0000313" key="2">
    <source>
        <dbReference type="EMBL" id="KAK5617008.1"/>
    </source>
</evidence>
<feature type="compositionally biased region" description="Basic and acidic residues" evidence="1">
    <location>
        <begin position="46"/>
        <end position="60"/>
    </location>
</feature>
<gene>
    <name evidence="2" type="ORF">CRENBAI_005485</name>
</gene>
<comment type="caution">
    <text evidence="2">The sequence shown here is derived from an EMBL/GenBank/DDBJ whole genome shotgun (WGS) entry which is preliminary data.</text>
</comment>
<dbReference type="AlphaFoldDB" id="A0AAV9S754"/>
<name>A0AAV9S754_9TELE</name>
<accession>A0AAV9S754</accession>
<organism evidence="2 3">
    <name type="scientific">Crenichthys baileyi</name>
    <name type="common">White River springfish</name>
    <dbReference type="NCBI Taxonomy" id="28760"/>
    <lineage>
        <taxon>Eukaryota</taxon>
        <taxon>Metazoa</taxon>
        <taxon>Chordata</taxon>
        <taxon>Craniata</taxon>
        <taxon>Vertebrata</taxon>
        <taxon>Euteleostomi</taxon>
        <taxon>Actinopterygii</taxon>
        <taxon>Neopterygii</taxon>
        <taxon>Teleostei</taxon>
        <taxon>Neoteleostei</taxon>
        <taxon>Acanthomorphata</taxon>
        <taxon>Ovalentaria</taxon>
        <taxon>Atherinomorphae</taxon>
        <taxon>Cyprinodontiformes</taxon>
        <taxon>Goodeidae</taxon>
        <taxon>Crenichthys</taxon>
    </lineage>
</organism>
<keyword evidence="3" id="KW-1185">Reference proteome</keyword>
<proteinExistence type="predicted"/>
<evidence type="ECO:0000313" key="3">
    <source>
        <dbReference type="Proteomes" id="UP001311232"/>
    </source>
</evidence>
<dbReference type="Proteomes" id="UP001311232">
    <property type="component" value="Unassembled WGS sequence"/>
</dbReference>
<sequence>MRPPRHVLYPGPASKPATMTVGTSQKKDQAAGEEMVTLWEYLRRAAEKSSGQAREKEEQRSPFWGSRMAIPPPGTGPRRHVPFAAEKGFIQARREEEQRSPFWGT</sequence>
<reference evidence="2 3" key="1">
    <citation type="submission" date="2021-06" db="EMBL/GenBank/DDBJ databases">
        <authorList>
            <person name="Palmer J.M."/>
        </authorList>
    </citation>
    <scope>NUCLEOTIDE SEQUENCE [LARGE SCALE GENOMIC DNA]</scope>
    <source>
        <strain evidence="2 3">MEX-2019</strain>
        <tissue evidence="2">Muscle</tissue>
    </source>
</reference>
<feature type="region of interest" description="Disordered" evidence="1">
    <location>
        <begin position="1"/>
        <end position="32"/>
    </location>
</feature>
<dbReference type="EMBL" id="JAHHUM010000867">
    <property type="protein sequence ID" value="KAK5617008.1"/>
    <property type="molecule type" value="Genomic_DNA"/>
</dbReference>
<protein>
    <submittedName>
        <fullName evidence="2">Uncharacterized protein</fullName>
    </submittedName>
</protein>
<evidence type="ECO:0000256" key="1">
    <source>
        <dbReference type="SAM" id="MobiDB-lite"/>
    </source>
</evidence>
<feature type="region of interest" description="Disordered" evidence="1">
    <location>
        <begin position="46"/>
        <end position="81"/>
    </location>
</feature>